<dbReference type="EMBL" id="JANVFS010000052">
    <property type="protein sequence ID" value="KAJ4465301.1"/>
    <property type="molecule type" value="Genomic_DNA"/>
</dbReference>
<dbReference type="Proteomes" id="UP001150238">
    <property type="component" value="Unassembled WGS sequence"/>
</dbReference>
<gene>
    <name evidence="1" type="ORF">C8J55DRAFT_261711</name>
</gene>
<name>A0A9W9DDX9_9AGAR</name>
<reference evidence="1" key="1">
    <citation type="submission" date="2022-08" db="EMBL/GenBank/DDBJ databases">
        <authorList>
            <consortium name="DOE Joint Genome Institute"/>
            <person name="Min B."/>
            <person name="Riley R."/>
            <person name="Sierra-Patev S."/>
            <person name="Naranjo-Ortiz M."/>
            <person name="Looney B."/>
            <person name="Konkel Z."/>
            <person name="Slot J.C."/>
            <person name="Sakamoto Y."/>
            <person name="Steenwyk J.L."/>
            <person name="Rokas A."/>
            <person name="Carro J."/>
            <person name="Camarero S."/>
            <person name="Ferreira P."/>
            <person name="Molpeceres G."/>
            <person name="Ruiz-Duenas F.J."/>
            <person name="Serrano A."/>
            <person name="Henrissat B."/>
            <person name="Drula E."/>
            <person name="Hughes K.W."/>
            <person name="Mata J.L."/>
            <person name="Ishikawa N.K."/>
            <person name="Vargas-Isla R."/>
            <person name="Ushijima S."/>
            <person name="Smith C.A."/>
            <person name="Ahrendt S."/>
            <person name="Andreopoulos W."/>
            <person name="He G."/>
            <person name="Labutti K."/>
            <person name="Lipzen A."/>
            <person name="Ng V."/>
            <person name="Sandor L."/>
            <person name="Barry K."/>
            <person name="Martinez A.T."/>
            <person name="Xiao Y."/>
            <person name="Gibbons J.G."/>
            <person name="Terashima K."/>
            <person name="Hibbett D.S."/>
            <person name="Grigoriev I.V."/>
        </authorList>
    </citation>
    <scope>NUCLEOTIDE SEQUENCE</scope>
    <source>
        <strain evidence="1">Sp2 HRB7682 ss15</strain>
    </source>
</reference>
<accession>A0A9W9DDX9</accession>
<proteinExistence type="predicted"/>
<evidence type="ECO:0000313" key="1">
    <source>
        <dbReference type="EMBL" id="KAJ4465301.1"/>
    </source>
</evidence>
<sequence>MHMFFFLSPSNARSQLLYAYFLLIAVLSVTVVAAPLKLAPRPLAPNVVVLSLGWDETTHGEQRPALFFYNNYGLTARRDPYGRMYIYPIQRSAKGLQNLGPDNTQLIAYFRDEVQLRNTMATLGDLQALSKLGASPQTMSWPLIINARDYVHAALTHLSQLPSGYEGHAMVVDAKLLSEWEKIKQGLKTM</sequence>
<evidence type="ECO:0000313" key="2">
    <source>
        <dbReference type="Proteomes" id="UP001150238"/>
    </source>
</evidence>
<dbReference type="AlphaFoldDB" id="A0A9W9DDX9"/>
<organism evidence="1 2">
    <name type="scientific">Lentinula lateritia</name>
    <dbReference type="NCBI Taxonomy" id="40482"/>
    <lineage>
        <taxon>Eukaryota</taxon>
        <taxon>Fungi</taxon>
        <taxon>Dikarya</taxon>
        <taxon>Basidiomycota</taxon>
        <taxon>Agaricomycotina</taxon>
        <taxon>Agaricomycetes</taxon>
        <taxon>Agaricomycetidae</taxon>
        <taxon>Agaricales</taxon>
        <taxon>Marasmiineae</taxon>
        <taxon>Omphalotaceae</taxon>
        <taxon>Lentinula</taxon>
    </lineage>
</organism>
<comment type="caution">
    <text evidence="1">The sequence shown here is derived from an EMBL/GenBank/DDBJ whole genome shotgun (WGS) entry which is preliminary data.</text>
</comment>
<protein>
    <submittedName>
        <fullName evidence="1">Uncharacterized protein</fullName>
    </submittedName>
</protein>
<reference evidence="1" key="2">
    <citation type="journal article" date="2023" name="Proc. Natl. Acad. Sci. U.S.A.">
        <title>A global phylogenomic analysis of the shiitake genus Lentinula.</title>
        <authorList>
            <person name="Sierra-Patev S."/>
            <person name="Min B."/>
            <person name="Naranjo-Ortiz M."/>
            <person name="Looney B."/>
            <person name="Konkel Z."/>
            <person name="Slot J.C."/>
            <person name="Sakamoto Y."/>
            <person name="Steenwyk J.L."/>
            <person name="Rokas A."/>
            <person name="Carro J."/>
            <person name="Camarero S."/>
            <person name="Ferreira P."/>
            <person name="Molpeceres G."/>
            <person name="Ruiz-Duenas F.J."/>
            <person name="Serrano A."/>
            <person name="Henrissat B."/>
            <person name="Drula E."/>
            <person name="Hughes K.W."/>
            <person name="Mata J.L."/>
            <person name="Ishikawa N.K."/>
            <person name="Vargas-Isla R."/>
            <person name="Ushijima S."/>
            <person name="Smith C.A."/>
            <person name="Donoghue J."/>
            <person name="Ahrendt S."/>
            <person name="Andreopoulos W."/>
            <person name="He G."/>
            <person name="LaButti K."/>
            <person name="Lipzen A."/>
            <person name="Ng V."/>
            <person name="Riley R."/>
            <person name="Sandor L."/>
            <person name="Barry K."/>
            <person name="Martinez A.T."/>
            <person name="Xiao Y."/>
            <person name="Gibbons J.G."/>
            <person name="Terashima K."/>
            <person name="Grigoriev I.V."/>
            <person name="Hibbett D."/>
        </authorList>
    </citation>
    <scope>NUCLEOTIDE SEQUENCE</scope>
    <source>
        <strain evidence="1">Sp2 HRB7682 ss15</strain>
    </source>
</reference>